<proteinExistence type="predicted"/>
<evidence type="ECO:0000313" key="3">
    <source>
        <dbReference type="Proteomes" id="UP000015106"/>
    </source>
</evidence>
<dbReference type="Proteomes" id="UP000015106">
    <property type="component" value="Chromosome 7"/>
</dbReference>
<feature type="region of interest" description="Disordered" evidence="1">
    <location>
        <begin position="21"/>
        <end position="60"/>
    </location>
</feature>
<accession>A0A8R7V3D3</accession>
<feature type="compositionally biased region" description="Pro residues" evidence="1">
    <location>
        <begin position="25"/>
        <end position="34"/>
    </location>
</feature>
<reference evidence="3" key="1">
    <citation type="journal article" date="2013" name="Nature">
        <title>Draft genome of the wheat A-genome progenitor Triticum urartu.</title>
        <authorList>
            <person name="Ling H.Q."/>
            <person name="Zhao S."/>
            <person name="Liu D."/>
            <person name="Wang J."/>
            <person name="Sun H."/>
            <person name="Zhang C."/>
            <person name="Fan H."/>
            <person name="Li D."/>
            <person name="Dong L."/>
            <person name="Tao Y."/>
            <person name="Gao C."/>
            <person name="Wu H."/>
            <person name="Li Y."/>
            <person name="Cui Y."/>
            <person name="Guo X."/>
            <person name="Zheng S."/>
            <person name="Wang B."/>
            <person name="Yu K."/>
            <person name="Liang Q."/>
            <person name="Yang W."/>
            <person name="Lou X."/>
            <person name="Chen J."/>
            <person name="Feng M."/>
            <person name="Jian J."/>
            <person name="Zhang X."/>
            <person name="Luo G."/>
            <person name="Jiang Y."/>
            <person name="Liu J."/>
            <person name="Wang Z."/>
            <person name="Sha Y."/>
            <person name="Zhang B."/>
            <person name="Wu H."/>
            <person name="Tang D."/>
            <person name="Shen Q."/>
            <person name="Xue P."/>
            <person name="Zou S."/>
            <person name="Wang X."/>
            <person name="Liu X."/>
            <person name="Wang F."/>
            <person name="Yang Y."/>
            <person name="An X."/>
            <person name="Dong Z."/>
            <person name="Zhang K."/>
            <person name="Zhang X."/>
            <person name="Luo M.C."/>
            <person name="Dvorak J."/>
            <person name="Tong Y."/>
            <person name="Wang J."/>
            <person name="Yang H."/>
            <person name="Li Z."/>
            <person name="Wang D."/>
            <person name="Zhang A."/>
            <person name="Wang J."/>
        </authorList>
    </citation>
    <scope>NUCLEOTIDE SEQUENCE</scope>
    <source>
        <strain evidence="3">cv. G1812</strain>
    </source>
</reference>
<dbReference type="EnsemblPlants" id="TuG1812G0700000615.01.T01">
    <property type="protein sequence ID" value="TuG1812G0700000615.01.T01"/>
    <property type="gene ID" value="TuG1812G0700000615.01"/>
</dbReference>
<sequence length="128" mass="13174">PKLRLSPSAAAPIPNLLSLLRRPHPQSPLPPPHPLQLAVAPFTTPSPTSRLSPFSSPASPVPPPFPFPVAPLRPPPYALPFPMTSDDNGVLGAVDPASISTPTVALSEQSSCAMAGLPRRLAGGGSEL</sequence>
<dbReference type="AlphaFoldDB" id="A0A8R7V3D3"/>
<keyword evidence="3" id="KW-1185">Reference proteome</keyword>
<name>A0A8R7V3D3_TRIUA</name>
<reference evidence="2" key="2">
    <citation type="submission" date="2018-03" db="EMBL/GenBank/DDBJ databases">
        <title>The Triticum urartu genome reveals the dynamic nature of wheat genome evolution.</title>
        <authorList>
            <person name="Ling H."/>
            <person name="Ma B."/>
            <person name="Shi X."/>
            <person name="Liu H."/>
            <person name="Dong L."/>
            <person name="Sun H."/>
            <person name="Cao Y."/>
            <person name="Gao Q."/>
            <person name="Zheng S."/>
            <person name="Li Y."/>
            <person name="Yu Y."/>
            <person name="Du H."/>
            <person name="Qi M."/>
            <person name="Li Y."/>
            <person name="Yu H."/>
            <person name="Cui Y."/>
            <person name="Wang N."/>
            <person name="Chen C."/>
            <person name="Wu H."/>
            <person name="Zhao Y."/>
            <person name="Zhang J."/>
            <person name="Li Y."/>
            <person name="Zhou W."/>
            <person name="Zhang B."/>
            <person name="Hu W."/>
            <person name="Eijk M."/>
            <person name="Tang J."/>
            <person name="Witsenboer H."/>
            <person name="Zhao S."/>
            <person name="Li Z."/>
            <person name="Zhang A."/>
            <person name="Wang D."/>
            <person name="Liang C."/>
        </authorList>
    </citation>
    <scope>NUCLEOTIDE SEQUENCE [LARGE SCALE GENOMIC DNA]</scope>
    <source>
        <strain evidence="2">cv. G1812</strain>
    </source>
</reference>
<evidence type="ECO:0000256" key="1">
    <source>
        <dbReference type="SAM" id="MobiDB-lite"/>
    </source>
</evidence>
<organism evidence="2 3">
    <name type="scientific">Triticum urartu</name>
    <name type="common">Red wild einkorn</name>
    <name type="synonym">Crithodium urartu</name>
    <dbReference type="NCBI Taxonomy" id="4572"/>
    <lineage>
        <taxon>Eukaryota</taxon>
        <taxon>Viridiplantae</taxon>
        <taxon>Streptophyta</taxon>
        <taxon>Embryophyta</taxon>
        <taxon>Tracheophyta</taxon>
        <taxon>Spermatophyta</taxon>
        <taxon>Magnoliopsida</taxon>
        <taxon>Liliopsida</taxon>
        <taxon>Poales</taxon>
        <taxon>Poaceae</taxon>
        <taxon>BOP clade</taxon>
        <taxon>Pooideae</taxon>
        <taxon>Triticodae</taxon>
        <taxon>Triticeae</taxon>
        <taxon>Triticinae</taxon>
        <taxon>Triticum</taxon>
    </lineage>
</organism>
<protein>
    <submittedName>
        <fullName evidence="2">Uncharacterized protein</fullName>
    </submittedName>
</protein>
<reference evidence="2" key="3">
    <citation type="submission" date="2022-06" db="UniProtKB">
        <authorList>
            <consortium name="EnsemblPlants"/>
        </authorList>
    </citation>
    <scope>IDENTIFICATION</scope>
</reference>
<dbReference type="Gramene" id="TuG1812G0700000615.01.T01">
    <property type="protein sequence ID" value="TuG1812G0700000615.01.T01"/>
    <property type="gene ID" value="TuG1812G0700000615.01"/>
</dbReference>
<evidence type="ECO:0000313" key="2">
    <source>
        <dbReference type="EnsemblPlants" id="TuG1812G0700000615.01.T01"/>
    </source>
</evidence>